<keyword evidence="4" id="KW-0378">Hydrolase</keyword>
<reference evidence="7 8" key="1">
    <citation type="submission" date="2017-09" db="EMBL/GenBank/DDBJ databases">
        <title>Depth-based differentiation of microbial function through sediment-hosted aquifers and enrichment of novel symbionts in the deep terrestrial subsurface.</title>
        <authorList>
            <person name="Probst A.J."/>
            <person name="Ladd B."/>
            <person name="Jarett J.K."/>
            <person name="Geller-Mcgrath D.E."/>
            <person name="Sieber C.M."/>
            <person name="Emerson J.B."/>
            <person name="Anantharaman K."/>
            <person name="Thomas B.C."/>
            <person name="Malmstrom R."/>
            <person name="Stieglmeier M."/>
            <person name="Klingl A."/>
            <person name="Woyke T."/>
            <person name="Ryan C.M."/>
            <person name="Banfield J.F."/>
        </authorList>
    </citation>
    <scope>NUCLEOTIDE SEQUENCE [LARGE SCALE GENOMIC DNA]</scope>
    <source>
        <strain evidence="7">CG17_big_fil_post_rev_8_21_14_2_50_48_46</strain>
    </source>
</reference>
<gene>
    <name evidence="7" type="ORF">COW36_23730</name>
</gene>
<name>A0A2M7FXQ3_9BACT</name>
<feature type="domain" description="Peptidase M20 dimerisation" evidence="6">
    <location>
        <begin position="166"/>
        <end position="263"/>
    </location>
</feature>
<keyword evidence="3" id="KW-0479">Metal-binding</keyword>
<dbReference type="PANTHER" id="PTHR43808">
    <property type="entry name" value="ACETYLORNITHINE DEACETYLASE"/>
    <property type="match status" value="1"/>
</dbReference>
<comment type="cofactor">
    <cofactor evidence="1">
        <name>Zn(2+)</name>
        <dbReference type="ChEBI" id="CHEBI:29105"/>
    </cofactor>
</comment>
<evidence type="ECO:0000256" key="5">
    <source>
        <dbReference type="ARBA" id="ARBA00022833"/>
    </source>
</evidence>
<keyword evidence="5" id="KW-0862">Zinc</keyword>
<dbReference type="AlphaFoldDB" id="A0A2M7FXQ3"/>
<evidence type="ECO:0000259" key="6">
    <source>
        <dbReference type="Pfam" id="PF07687"/>
    </source>
</evidence>
<dbReference type="Pfam" id="PF01546">
    <property type="entry name" value="Peptidase_M20"/>
    <property type="match status" value="1"/>
</dbReference>
<evidence type="ECO:0000313" key="8">
    <source>
        <dbReference type="Proteomes" id="UP000231019"/>
    </source>
</evidence>
<dbReference type="PANTHER" id="PTHR43808:SF8">
    <property type="entry name" value="PEPTIDASE M20 DIMERISATION DOMAIN-CONTAINING PROTEIN"/>
    <property type="match status" value="1"/>
</dbReference>
<dbReference type="InterPro" id="IPR002933">
    <property type="entry name" value="Peptidase_M20"/>
</dbReference>
<proteinExistence type="inferred from homology"/>
<evidence type="ECO:0000256" key="1">
    <source>
        <dbReference type="ARBA" id="ARBA00001947"/>
    </source>
</evidence>
<dbReference type="Proteomes" id="UP000231019">
    <property type="component" value="Unassembled WGS sequence"/>
</dbReference>
<dbReference type="InterPro" id="IPR011650">
    <property type="entry name" value="Peptidase_M20_dimer"/>
</dbReference>
<sequence>MQLFETLAELISIPSVTGQEQALAIWCERFLQEAGFQTERQYLEGENRFNLLAEAGEGEQAILLYAHLDTVMPAETWKDPFVLKTEGDRMTGLGVSDMKGGMALILEVAQQFKFQGYRLKIALGVDEELWSEGAWTLVRSGWLEDVALALVPEMSVDTAYPCLGLGRRGSFSYRLVFEGETAHGALFGQGLNAIEEAAKTLQKLPDLLLSRHPEWGAEEMLVRQIQGGQAEFSVPSHCEVVLSCLVHPGTTQEGLQKRLQSFLQVWTQADLCVSPLDRPTPMAPGYWVSPYHPLVKQIQDLFTRLRGQALPEVMGVSVADENILALVGFPVLSLAPVGGNSHRPDEWLSRESLLDTYRLYQEILRRGAQLLSPH</sequence>
<organism evidence="7 8">
    <name type="scientific">bacterium (Candidatus Blackallbacteria) CG17_big_fil_post_rev_8_21_14_2_50_48_46</name>
    <dbReference type="NCBI Taxonomy" id="2014261"/>
    <lineage>
        <taxon>Bacteria</taxon>
        <taxon>Candidatus Blackallbacteria</taxon>
    </lineage>
</organism>
<comment type="caution">
    <text evidence="7">The sequence shown here is derived from an EMBL/GenBank/DDBJ whole genome shotgun (WGS) entry which is preliminary data.</text>
</comment>
<dbReference type="Gene3D" id="3.40.630.10">
    <property type="entry name" value="Zn peptidases"/>
    <property type="match status" value="1"/>
</dbReference>
<dbReference type="InterPro" id="IPR036264">
    <property type="entry name" value="Bact_exopeptidase_dim_dom"/>
</dbReference>
<accession>A0A2M7FXQ3</accession>
<comment type="similarity">
    <text evidence="2">Belongs to the peptidase M20A family.</text>
</comment>
<dbReference type="EMBL" id="PFFQ01000065">
    <property type="protein sequence ID" value="PIW14048.1"/>
    <property type="molecule type" value="Genomic_DNA"/>
</dbReference>
<evidence type="ECO:0000313" key="7">
    <source>
        <dbReference type="EMBL" id="PIW14048.1"/>
    </source>
</evidence>
<dbReference type="InterPro" id="IPR001261">
    <property type="entry name" value="ArgE/DapE_CS"/>
</dbReference>
<dbReference type="SUPFAM" id="SSF55031">
    <property type="entry name" value="Bacterial exopeptidase dimerisation domain"/>
    <property type="match status" value="1"/>
</dbReference>
<evidence type="ECO:0000256" key="2">
    <source>
        <dbReference type="ARBA" id="ARBA00006247"/>
    </source>
</evidence>
<evidence type="ECO:0000256" key="3">
    <source>
        <dbReference type="ARBA" id="ARBA00022723"/>
    </source>
</evidence>
<dbReference type="Pfam" id="PF07687">
    <property type="entry name" value="M20_dimer"/>
    <property type="match status" value="1"/>
</dbReference>
<dbReference type="GO" id="GO:0016787">
    <property type="term" value="F:hydrolase activity"/>
    <property type="evidence" value="ECO:0007669"/>
    <property type="project" value="UniProtKB-KW"/>
</dbReference>
<dbReference type="SUPFAM" id="SSF53187">
    <property type="entry name" value="Zn-dependent exopeptidases"/>
    <property type="match status" value="1"/>
</dbReference>
<dbReference type="PROSITE" id="PS00758">
    <property type="entry name" value="ARGE_DAPE_CPG2_1"/>
    <property type="match status" value="1"/>
</dbReference>
<protein>
    <recommendedName>
        <fullName evidence="6">Peptidase M20 dimerisation domain-containing protein</fullName>
    </recommendedName>
</protein>
<dbReference type="Gene3D" id="3.30.70.360">
    <property type="match status" value="1"/>
</dbReference>
<dbReference type="InterPro" id="IPR050072">
    <property type="entry name" value="Peptidase_M20A"/>
</dbReference>
<evidence type="ECO:0000256" key="4">
    <source>
        <dbReference type="ARBA" id="ARBA00022801"/>
    </source>
</evidence>
<dbReference type="GO" id="GO:0046872">
    <property type="term" value="F:metal ion binding"/>
    <property type="evidence" value="ECO:0007669"/>
    <property type="project" value="UniProtKB-KW"/>
</dbReference>